<dbReference type="SUPFAM" id="SSF52151">
    <property type="entry name" value="FabD/lysophospholipase-like"/>
    <property type="match status" value="1"/>
</dbReference>
<evidence type="ECO:0000259" key="3">
    <source>
        <dbReference type="PROSITE" id="PS51635"/>
    </source>
</evidence>
<dbReference type="GO" id="GO:0016787">
    <property type="term" value="F:hydrolase activity"/>
    <property type="evidence" value="ECO:0007669"/>
    <property type="project" value="UniProtKB-UniRule"/>
</dbReference>
<keyword evidence="2" id="KW-0378">Hydrolase</keyword>
<evidence type="ECO:0000256" key="2">
    <source>
        <dbReference type="PROSITE-ProRule" id="PRU01161"/>
    </source>
</evidence>
<dbReference type="GO" id="GO:0016042">
    <property type="term" value="P:lipid catabolic process"/>
    <property type="evidence" value="ECO:0007669"/>
    <property type="project" value="UniProtKB-UniRule"/>
</dbReference>
<feature type="short sequence motif" description="GXSXG" evidence="2">
    <location>
        <begin position="74"/>
        <end position="78"/>
    </location>
</feature>
<name>A0A2J7TK46_METSI</name>
<dbReference type="InterPro" id="IPR016035">
    <property type="entry name" value="Acyl_Trfase/lysoPLipase"/>
</dbReference>
<organism evidence="4 5">
    <name type="scientific">Methylocella silvestris</name>
    <dbReference type="NCBI Taxonomy" id="199596"/>
    <lineage>
        <taxon>Bacteria</taxon>
        <taxon>Pseudomonadati</taxon>
        <taxon>Pseudomonadota</taxon>
        <taxon>Alphaproteobacteria</taxon>
        <taxon>Hyphomicrobiales</taxon>
        <taxon>Beijerinckiaceae</taxon>
        <taxon>Methylocella</taxon>
    </lineage>
</organism>
<keyword evidence="1 2" id="KW-0443">Lipid metabolism</keyword>
<protein>
    <recommendedName>
        <fullName evidence="3">PNPLA domain-containing protein</fullName>
    </recommendedName>
</protein>
<dbReference type="AlphaFoldDB" id="A0A2J7TK46"/>
<feature type="domain" description="PNPLA" evidence="3">
    <location>
        <begin position="20"/>
        <end position="190"/>
    </location>
</feature>
<dbReference type="Proteomes" id="UP000236286">
    <property type="component" value="Unassembled WGS sequence"/>
</dbReference>
<dbReference type="PROSITE" id="PS51635">
    <property type="entry name" value="PNPLA"/>
    <property type="match status" value="1"/>
</dbReference>
<proteinExistence type="predicted"/>
<dbReference type="EMBL" id="PDZR01000003">
    <property type="protein sequence ID" value="PNG27136.1"/>
    <property type="molecule type" value="Genomic_DNA"/>
</dbReference>
<comment type="caution">
    <text evidence="4">The sequence shown here is derived from an EMBL/GenBank/DDBJ whole genome shotgun (WGS) entry which is preliminary data.</text>
</comment>
<evidence type="ECO:0000256" key="1">
    <source>
        <dbReference type="ARBA" id="ARBA00023098"/>
    </source>
</evidence>
<reference evidence="4 5" key="1">
    <citation type="submission" date="2017-10" db="EMBL/GenBank/DDBJ databases">
        <title>Genome announcement of Methylocella silvestris TVC from permafrost.</title>
        <authorList>
            <person name="Wang J."/>
            <person name="Geng K."/>
            <person name="Ul-Haque F."/>
            <person name="Crombie A.T."/>
            <person name="Street L.E."/>
            <person name="Wookey P.A."/>
            <person name="Murrell J.C."/>
            <person name="Pratscher J."/>
        </authorList>
    </citation>
    <scope>NUCLEOTIDE SEQUENCE [LARGE SCALE GENOMIC DNA]</scope>
    <source>
        <strain evidence="4 5">TVC</strain>
    </source>
</reference>
<dbReference type="OrthoDB" id="1488362at2"/>
<feature type="active site" description="Nucleophile" evidence="2">
    <location>
        <position position="76"/>
    </location>
</feature>
<dbReference type="InterPro" id="IPR002641">
    <property type="entry name" value="PNPLA_dom"/>
</dbReference>
<comment type="caution">
    <text evidence="2">Lacks conserved residue(s) required for the propagation of feature annotation.</text>
</comment>
<evidence type="ECO:0000313" key="5">
    <source>
        <dbReference type="Proteomes" id="UP000236286"/>
    </source>
</evidence>
<accession>A0A2J7TK46</accession>
<gene>
    <name evidence="4" type="ORF">CR492_05475</name>
</gene>
<feature type="active site" description="Proton acceptor" evidence="2">
    <location>
        <position position="177"/>
    </location>
</feature>
<evidence type="ECO:0000313" key="4">
    <source>
        <dbReference type="EMBL" id="PNG27136.1"/>
    </source>
</evidence>
<keyword evidence="2" id="KW-0442">Lipid degradation</keyword>
<sequence>MHLEEAMAQPEDRPEFQLGLTMSGAISAGAYTAGVFDFLIEALDQWELAREGKIPGVDPAKIPNHFVGLKVISGASAGAITAAVGAVALADQNQQPVYFDPETKLRTKYYLPKLYETWVVKPTLDAGDPKLPDFLTSTDIDGTPFSDDDDYSATSGIAKAAQWPASAVSLLNARLLDGIAKSALDVGAVRPPRAFVSARLHIYLTLTNLRGVPYQVLFEGGDYQMLSHGDRVHYAVTGLGGWQTSSRFSDGDLGRDIDAQSLADGRPNKQWKDFTICALASAAFPVGLAPRQIHALSKEYDGADAGAFRRFPDDALAECRQIEPAWSAGLVDFPFMTADGGTIDNDPFEYARFALKPDDLSARIDFCLKTVDRAVIMISPFPPNKPPLAAGKPTADVFSIAAALVPSLVDQARFKPSELALAANPDHGSRYLIAPRRVEADDTVDRYPIASGLLGGFGGFVALSFRDHDFQLGRRNCQQFLKGTFAVPAANERIACWPEGVKENFAAAETKEEKAGEKERNYRLLPLFGTAAKTVELPCWPSMSRRDFDALQKRIAGRFGAIAPVLLQNNVKGVLGWLLSLALLPGVGGIRKRALDFIEAAILTDLVRRNQIEGVGDLSDVPYLAPDDLREVLARLINSERKPRNAQEIAESLATLQANGPDERKIERALDALSARTGKPNLVWRAPWTGVGGKKLYAFADWKPGLWGGAILFCCSVLDRWRRDETGRPEI</sequence>